<evidence type="ECO:0000256" key="9">
    <source>
        <dbReference type="ARBA" id="ARBA00022763"/>
    </source>
</evidence>
<dbReference type="Gene3D" id="1.10.150.20">
    <property type="entry name" value="5' to 3' exonuclease, C-terminal subdomain"/>
    <property type="match status" value="1"/>
</dbReference>
<dbReference type="InterPro" id="IPR043519">
    <property type="entry name" value="NT_sf"/>
</dbReference>
<gene>
    <name evidence="19" type="ORF">Z518_05500</name>
</gene>
<dbReference type="FunFam" id="3.30.210.10:FF:000001">
    <property type="entry name" value="DNA polymerase lambda"/>
    <property type="match status" value="1"/>
</dbReference>
<keyword evidence="8" id="KW-0479">Metal-binding</keyword>
<dbReference type="InterPro" id="IPR036420">
    <property type="entry name" value="BRCT_dom_sf"/>
</dbReference>
<dbReference type="GO" id="GO:0003677">
    <property type="term" value="F:DNA binding"/>
    <property type="evidence" value="ECO:0007669"/>
    <property type="project" value="UniProtKB-UniRule"/>
</dbReference>
<dbReference type="FunFam" id="1.10.150.20:FF:000010">
    <property type="entry name" value="DNA polymerase lambda"/>
    <property type="match status" value="1"/>
</dbReference>
<dbReference type="GO" id="GO:0006303">
    <property type="term" value="P:double-strand break repair via nonhomologous end joining"/>
    <property type="evidence" value="ECO:0007669"/>
    <property type="project" value="TreeGrafter"/>
</dbReference>
<evidence type="ECO:0000256" key="6">
    <source>
        <dbReference type="ARBA" id="ARBA00022695"/>
    </source>
</evidence>
<dbReference type="Gene3D" id="3.30.210.10">
    <property type="entry name" value="DNA polymerase, thumb domain"/>
    <property type="match status" value="1"/>
</dbReference>
<dbReference type="InterPro" id="IPR022312">
    <property type="entry name" value="DNA_pol_X"/>
</dbReference>
<proteinExistence type="inferred from homology"/>
<feature type="region of interest" description="Disordered" evidence="17">
    <location>
        <begin position="231"/>
        <end position="293"/>
    </location>
</feature>
<dbReference type="Gene3D" id="3.30.460.10">
    <property type="entry name" value="Beta Polymerase, domain 2"/>
    <property type="match status" value="1"/>
</dbReference>
<dbReference type="GeneID" id="25293571"/>
<feature type="compositionally biased region" description="Acidic residues" evidence="17">
    <location>
        <begin position="283"/>
        <end position="293"/>
    </location>
</feature>
<evidence type="ECO:0000256" key="4">
    <source>
        <dbReference type="ARBA" id="ARBA00022634"/>
    </source>
</evidence>
<keyword evidence="9 16" id="KW-0227">DNA damage</keyword>
<keyword evidence="4" id="KW-0237">DNA synthesis</keyword>
<evidence type="ECO:0000256" key="14">
    <source>
        <dbReference type="ARBA" id="ARBA00049244"/>
    </source>
</evidence>
<dbReference type="SMART" id="SM00483">
    <property type="entry name" value="POLXc"/>
    <property type="match status" value="1"/>
</dbReference>
<dbReference type="EC" id="2.7.7.7" evidence="16"/>
<evidence type="ECO:0000256" key="10">
    <source>
        <dbReference type="ARBA" id="ARBA00022932"/>
    </source>
</evidence>
<dbReference type="InterPro" id="IPR037160">
    <property type="entry name" value="DNA_Pol_thumb_sf"/>
</dbReference>
<comment type="cofactor">
    <cofactor evidence="1">
        <name>Mn(2+)</name>
        <dbReference type="ChEBI" id="CHEBI:29035"/>
    </cofactor>
</comment>
<evidence type="ECO:0000256" key="7">
    <source>
        <dbReference type="ARBA" id="ARBA00022705"/>
    </source>
</evidence>
<dbReference type="InterPro" id="IPR018944">
    <property type="entry name" value="DNA_pol_lambd_fingers_domain"/>
</dbReference>
<evidence type="ECO:0000256" key="16">
    <source>
        <dbReference type="RuleBase" id="RU366014"/>
    </source>
</evidence>
<dbReference type="SUPFAM" id="SSF81301">
    <property type="entry name" value="Nucleotidyltransferase"/>
    <property type="match status" value="1"/>
</dbReference>
<dbReference type="Gene3D" id="3.40.50.10190">
    <property type="entry name" value="BRCT domain"/>
    <property type="match status" value="1"/>
</dbReference>
<dbReference type="Pfam" id="PF14792">
    <property type="entry name" value="DNA_pol_B_palm"/>
    <property type="match status" value="1"/>
</dbReference>
<dbReference type="SUPFAM" id="SSF81585">
    <property type="entry name" value="PsbU/PolX domain-like"/>
    <property type="match status" value="1"/>
</dbReference>
<keyword evidence="13 16" id="KW-0539">Nucleus</keyword>
<feature type="region of interest" description="Disordered" evidence="17">
    <location>
        <begin position="305"/>
        <end position="329"/>
    </location>
</feature>
<comment type="function">
    <text evidence="16">DNA polymerase that functions in several pathways of DNA repair. Involved in base excision repair (BER) responsible for repair of lesions that give rise to abasic (AP) sites in DNA. Also contributes to DNA double-strand break repair by non-homologous end joining and homologous recombination. Has both template-dependent and template-independent (terminal transferase) DNA polymerase activities. Has also a 5'-deoxyribose-5-phosphate lyase (dRP lyase) activity.</text>
</comment>
<evidence type="ECO:0000256" key="1">
    <source>
        <dbReference type="ARBA" id="ARBA00001936"/>
    </source>
</evidence>
<evidence type="ECO:0000313" key="19">
    <source>
        <dbReference type="EMBL" id="KIX04630.1"/>
    </source>
</evidence>
<dbReference type="RefSeq" id="XP_013271766.1">
    <property type="nucleotide sequence ID" value="XM_013416312.1"/>
</dbReference>
<dbReference type="Proteomes" id="UP000053617">
    <property type="component" value="Unassembled WGS sequence"/>
</dbReference>
<dbReference type="EMBL" id="KN847478">
    <property type="protein sequence ID" value="KIX04630.1"/>
    <property type="molecule type" value="Genomic_DNA"/>
</dbReference>
<keyword evidence="10 16" id="KW-0239">DNA-directed DNA polymerase</keyword>
<dbReference type="InterPro" id="IPR027421">
    <property type="entry name" value="DNA_pol_lamdba_lyase_dom_sf"/>
</dbReference>
<dbReference type="AlphaFoldDB" id="A0A0D2J6G1"/>
<dbReference type="PRINTS" id="PR00870">
    <property type="entry name" value="DNAPOLXBETA"/>
</dbReference>
<dbReference type="Pfam" id="PF14716">
    <property type="entry name" value="HHH_8"/>
    <property type="match status" value="1"/>
</dbReference>
<evidence type="ECO:0000256" key="12">
    <source>
        <dbReference type="ARBA" id="ARBA00023239"/>
    </source>
</evidence>
<comment type="similarity">
    <text evidence="3 16">Belongs to the DNA polymerase type-X family.</text>
</comment>
<dbReference type="Gene3D" id="1.10.150.110">
    <property type="entry name" value="DNA polymerase beta, N-terminal domain-like"/>
    <property type="match status" value="1"/>
</dbReference>
<feature type="region of interest" description="Disordered" evidence="17">
    <location>
        <begin position="21"/>
        <end position="110"/>
    </location>
</feature>
<dbReference type="InterPro" id="IPR029398">
    <property type="entry name" value="PolB_thumb"/>
</dbReference>
<dbReference type="STRING" id="1442369.A0A0D2J6G1"/>
<dbReference type="Pfam" id="PF10391">
    <property type="entry name" value="DNA_pol_lambd_f"/>
    <property type="match status" value="1"/>
</dbReference>
<dbReference type="PRINTS" id="PR00869">
    <property type="entry name" value="DNAPOLX"/>
</dbReference>
<dbReference type="InterPro" id="IPR028207">
    <property type="entry name" value="DNA_pol_B_palm_palm"/>
</dbReference>
<dbReference type="InterPro" id="IPR002008">
    <property type="entry name" value="DNA_pol_X_beta-like"/>
</dbReference>
<keyword evidence="6 16" id="KW-0548">Nucleotidyltransferase</keyword>
<evidence type="ECO:0000256" key="5">
    <source>
        <dbReference type="ARBA" id="ARBA00022679"/>
    </source>
</evidence>
<evidence type="ECO:0000256" key="15">
    <source>
        <dbReference type="PIRSR" id="PIRSR622312-50"/>
    </source>
</evidence>
<keyword evidence="7" id="KW-0235">DNA replication</keyword>
<feature type="domain" description="BRCT" evidence="18">
    <location>
        <begin position="136"/>
        <end position="220"/>
    </location>
</feature>
<evidence type="ECO:0000256" key="17">
    <source>
        <dbReference type="SAM" id="MobiDB-lite"/>
    </source>
</evidence>
<evidence type="ECO:0000313" key="20">
    <source>
        <dbReference type="Proteomes" id="UP000053617"/>
    </source>
</evidence>
<feature type="active site" description="Nucleophile; Schiff-base intermediate with DNA; for 5'-dRP lyase activity" evidence="15">
    <location>
        <position position="421"/>
    </location>
</feature>
<dbReference type="OrthoDB" id="205514at2759"/>
<evidence type="ECO:0000256" key="3">
    <source>
        <dbReference type="ARBA" id="ARBA00008323"/>
    </source>
</evidence>
<dbReference type="HOGENOM" id="CLU_008698_3_0_1"/>
<evidence type="ECO:0000256" key="2">
    <source>
        <dbReference type="ARBA" id="ARBA00004123"/>
    </source>
</evidence>
<dbReference type="GO" id="GO:0046872">
    <property type="term" value="F:metal ion binding"/>
    <property type="evidence" value="ECO:0007669"/>
    <property type="project" value="UniProtKB-UniRule"/>
</dbReference>
<dbReference type="PANTHER" id="PTHR11276:SF28">
    <property type="entry name" value="DNA POLYMERASE LAMBDA"/>
    <property type="match status" value="1"/>
</dbReference>
<keyword evidence="5 16" id="KW-0808">Transferase</keyword>
<dbReference type="SUPFAM" id="SSF47802">
    <property type="entry name" value="DNA polymerase beta, N-terminal domain-like"/>
    <property type="match status" value="1"/>
</dbReference>
<dbReference type="PROSITE" id="PS50172">
    <property type="entry name" value="BRCT"/>
    <property type="match status" value="1"/>
</dbReference>
<keyword evidence="12" id="KW-0456">Lyase</keyword>
<dbReference type="PANTHER" id="PTHR11276">
    <property type="entry name" value="DNA POLYMERASE TYPE-X FAMILY MEMBER"/>
    <property type="match status" value="1"/>
</dbReference>
<protein>
    <recommendedName>
        <fullName evidence="16">DNA polymerase</fullName>
        <ecNumber evidence="16">2.7.7.7</ecNumber>
    </recommendedName>
</protein>
<dbReference type="Pfam" id="PF00533">
    <property type="entry name" value="BRCT"/>
    <property type="match status" value="1"/>
</dbReference>
<comment type="subcellular location">
    <subcellularLocation>
        <location evidence="2 16">Nucleus</location>
    </subcellularLocation>
</comment>
<evidence type="ECO:0000256" key="13">
    <source>
        <dbReference type="ARBA" id="ARBA00023242"/>
    </source>
</evidence>
<dbReference type="FunFam" id="1.10.150.110:FF:000005">
    <property type="entry name" value="DNA polymerase POL4"/>
    <property type="match status" value="1"/>
</dbReference>
<dbReference type="GO" id="GO:0005634">
    <property type="term" value="C:nucleus"/>
    <property type="evidence" value="ECO:0007669"/>
    <property type="project" value="UniProtKB-SubCell"/>
</dbReference>
<evidence type="ECO:0000256" key="8">
    <source>
        <dbReference type="ARBA" id="ARBA00022723"/>
    </source>
</evidence>
<comment type="catalytic activity">
    <reaction evidence="14 16">
        <text>DNA(n) + a 2'-deoxyribonucleoside 5'-triphosphate = DNA(n+1) + diphosphate</text>
        <dbReference type="Rhea" id="RHEA:22508"/>
        <dbReference type="Rhea" id="RHEA-COMP:17339"/>
        <dbReference type="Rhea" id="RHEA-COMP:17340"/>
        <dbReference type="ChEBI" id="CHEBI:33019"/>
        <dbReference type="ChEBI" id="CHEBI:61560"/>
        <dbReference type="ChEBI" id="CHEBI:173112"/>
        <dbReference type="EC" id="2.7.7.7"/>
    </reaction>
</comment>
<reference evidence="19 20" key="1">
    <citation type="submission" date="2015-01" db="EMBL/GenBank/DDBJ databases">
        <title>The Genome Sequence of Rhinocladiella mackenzie CBS 650.93.</title>
        <authorList>
            <consortium name="The Broad Institute Genomics Platform"/>
            <person name="Cuomo C."/>
            <person name="de Hoog S."/>
            <person name="Gorbushina A."/>
            <person name="Stielow B."/>
            <person name="Teixiera M."/>
            <person name="Abouelleil A."/>
            <person name="Chapman S.B."/>
            <person name="Priest M."/>
            <person name="Young S.K."/>
            <person name="Wortman J."/>
            <person name="Nusbaum C."/>
            <person name="Birren B."/>
        </authorList>
    </citation>
    <scope>NUCLEOTIDE SEQUENCE [LARGE SCALE GENOMIC DNA]</scope>
    <source>
        <strain evidence="19 20">CBS 650.93</strain>
    </source>
</reference>
<dbReference type="SUPFAM" id="SSF52113">
    <property type="entry name" value="BRCT domain"/>
    <property type="match status" value="1"/>
</dbReference>
<organism evidence="19 20">
    <name type="scientific">Rhinocladiella mackenziei CBS 650.93</name>
    <dbReference type="NCBI Taxonomy" id="1442369"/>
    <lineage>
        <taxon>Eukaryota</taxon>
        <taxon>Fungi</taxon>
        <taxon>Dikarya</taxon>
        <taxon>Ascomycota</taxon>
        <taxon>Pezizomycotina</taxon>
        <taxon>Eurotiomycetes</taxon>
        <taxon>Chaetothyriomycetidae</taxon>
        <taxon>Chaetothyriales</taxon>
        <taxon>Herpotrichiellaceae</taxon>
        <taxon>Rhinocladiella</taxon>
    </lineage>
</organism>
<name>A0A0D2J6G1_9EURO</name>
<dbReference type="InterPro" id="IPR002054">
    <property type="entry name" value="DNA-dir_DNA_pol_X"/>
</dbReference>
<evidence type="ECO:0000259" key="18">
    <source>
        <dbReference type="PROSITE" id="PS50172"/>
    </source>
</evidence>
<accession>A0A0D2J6G1</accession>
<dbReference type="GO" id="GO:0016829">
    <property type="term" value="F:lyase activity"/>
    <property type="evidence" value="ECO:0007669"/>
    <property type="project" value="UniProtKB-KW"/>
</dbReference>
<evidence type="ECO:0000256" key="11">
    <source>
        <dbReference type="ARBA" id="ARBA00023204"/>
    </source>
</evidence>
<dbReference type="GO" id="GO:0003887">
    <property type="term" value="F:DNA-directed DNA polymerase activity"/>
    <property type="evidence" value="ECO:0007669"/>
    <property type="project" value="UniProtKB-UniRule"/>
</dbReference>
<dbReference type="VEuPathDB" id="FungiDB:Z518_05500"/>
<keyword evidence="11 16" id="KW-0234">DNA repair</keyword>
<dbReference type="InterPro" id="IPR001357">
    <property type="entry name" value="BRCT_dom"/>
</dbReference>
<dbReference type="CDD" id="cd00141">
    <property type="entry name" value="NT_POLXc"/>
    <property type="match status" value="1"/>
</dbReference>
<sequence length="688" mass="78162">MAFPQEKRETKEKDQFFRDLYQLDHLDDDQEGPDVIAPMPTTKKPVQSSVKPFAAMGPAETVMDPDQGQRKRKLGEDAANSAPKSVKAADSASLKPRSPAKKSKPTKLASHMTDLSNLHQRERKLPRKIVLKPIPSERQIFKGLVFYFIPNNDDCPVRRFRMHKAVQYGAIWAHKLCEEVTHILVCDGLSLKDTWFREVPKGPAFVTIKWFIECLEDKEIKSTHWKRIQVPGSEASEEPKKHVNSQITPPRLVGQSHNAPSPTPIYEGPNVSAIGSNHHEDVPRDDDETESEDDLDMAVRDVQNLGDLPLDPSFEEDVKTSTDDPDSDPALEMLRSNDQIRKQNAGFQCMEKNDGNKRDNPNDQTIELLRKMVTYYDRIGDHWRTTAYRKAIGALRKQTQMIRTHREALAIPQIGERIASKIEEIVSTGRLRRLEYAQMDSKDKVLQLFMGIYGVGYSAASRWIAQGHRTLEDLCQKVDLTPNQRTGIEHYEDFQQRIPRNEVAQHGAIVEKALKAADAELRLIIGGSYRRGSPDSGDIDLIITKEDADLNHIRTLMVETVIPDLLTRGFLKVALASGHSRDQGSKWHGASALPGSNAWRRIDLLFVPWAELGAALIYFTGNDIFNRSMRLLASRKKMRLNQRGLYADVMRGRGRERITDGRLLEGQDEKRIFEILGVPYRPPEHRQC</sequence>
<keyword evidence="20" id="KW-1185">Reference proteome</keyword>
<dbReference type="InterPro" id="IPR010996">
    <property type="entry name" value="HHH_MUS81"/>
</dbReference>
<dbReference type="Pfam" id="PF14791">
    <property type="entry name" value="DNA_pol_B_thumb"/>
    <property type="match status" value="1"/>
</dbReference>